<gene>
    <name evidence="2" type="ORF">HOO65_050448</name>
</gene>
<dbReference type="PANTHER" id="PTHR19303">
    <property type="entry name" value="TRANSPOSON"/>
    <property type="match status" value="1"/>
</dbReference>
<feature type="domain" description="DDE-1" evidence="1">
    <location>
        <begin position="67"/>
        <end position="196"/>
    </location>
</feature>
<dbReference type="PANTHER" id="PTHR19303:SF74">
    <property type="entry name" value="POGO TRANSPOSABLE ELEMENT WITH KRAB DOMAIN"/>
    <property type="match status" value="1"/>
</dbReference>
<reference evidence="2 3" key="1">
    <citation type="submission" date="2020-05" db="EMBL/GenBank/DDBJ databases">
        <title>Ceratocystis lukuohia genome.</title>
        <authorList>
            <person name="Harrington T.C."/>
            <person name="Kim K."/>
            <person name="Mayers C.G."/>
        </authorList>
    </citation>
    <scope>NUCLEOTIDE SEQUENCE [LARGE SCALE GENOMIC DNA]</scope>
    <source>
        <strain evidence="2 3">C4212</strain>
    </source>
</reference>
<dbReference type="Pfam" id="PF03184">
    <property type="entry name" value="DDE_1"/>
    <property type="match status" value="1"/>
</dbReference>
<evidence type="ECO:0000313" key="3">
    <source>
        <dbReference type="Proteomes" id="UP001610728"/>
    </source>
</evidence>
<evidence type="ECO:0000313" key="2">
    <source>
        <dbReference type="EMBL" id="KAL2887327.1"/>
    </source>
</evidence>
<accession>A0ABR4MGH2</accession>
<dbReference type="InterPro" id="IPR050863">
    <property type="entry name" value="CenT-Element_Derived"/>
</dbReference>
<protein>
    <recommendedName>
        <fullName evidence="1">DDE-1 domain-containing protein</fullName>
    </recommendedName>
</protein>
<name>A0ABR4MGH2_9PEZI</name>
<dbReference type="InterPro" id="IPR004875">
    <property type="entry name" value="DDE_SF_endonuclease_dom"/>
</dbReference>
<dbReference type="GeneID" id="98119060"/>
<dbReference type="RefSeq" id="XP_070858507.1">
    <property type="nucleotide sequence ID" value="XM_071000895.1"/>
</dbReference>
<keyword evidence="3" id="KW-1185">Reference proteome</keyword>
<evidence type="ECO:0000259" key="1">
    <source>
        <dbReference type="Pfam" id="PF03184"/>
    </source>
</evidence>
<sequence>MPLSLNEANINLALQALKKDPQLSLYRASDIYNFDETGFIVGVIATGMVVTGVERRAKAKLVQPGNREWVTVIQAINAEGWAIASFIVVAGQYHLDSSYRDSSLPGDWAIATTQNGWTNNATGLDWLRHFDRHTKVRSISRYRLPILDGHESHHSVEFEKYCEDNHIITLCMPLHSSHLDVGCFGPLKKAYGRDNQSLMRR</sequence>
<proteinExistence type="predicted"/>
<comment type="caution">
    <text evidence="2">The sequence shown here is derived from an EMBL/GenBank/DDBJ whole genome shotgun (WGS) entry which is preliminary data.</text>
</comment>
<dbReference type="EMBL" id="JABSNW010000005">
    <property type="protein sequence ID" value="KAL2887327.1"/>
    <property type="molecule type" value="Genomic_DNA"/>
</dbReference>
<organism evidence="2 3">
    <name type="scientific">Ceratocystis lukuohia</name>
    <dbReference type="NCBI Taxonomy" id="2019550"/>
    <lineage>
        <taxon>Eukaryota</taxon>
        <taxon>Fungi</taxon>
        <taxon>Dikarya</taxon>
        <taxon>Ascomycota</taxon>
        <taxon>Pezizomycotina</taxon>
        <taxon>Sordariomycetes</taxon>
        <taxon>Hypocreomycetidae</taxon>
        <taxon>Microascales</taxon>
        <taxon>Ceratocystidaceae</taxon>
        <taxon>Ceratocystis</taxon>
    </lineage>
</organism>
<dbReference type="Proteomes" id="UP001610728">
    <property type="component" value="Unassembled WGS sequence"/>
</dbReference>